<organism evidence="1 2">
    <name type="scientific">Pseudomonas viciae</name>
    <dbReference type="NCBI Taxonomy" id="2505979"/>
    <lineage>
        <taxon>Bacteria</taxon>
        <taxon>Pseudomonadati</taxon>
        <taxon>Pseudomonadota</taxon>
        <taxon>Gammaproteobacteria</taxon>
        <taxon>Pseudomonadales</taxon>
        <taxon>Pseudomonadaceae</taxon>
        <taxon>Pseudomonas</taxon>
    </lineage>
</organism>
<sequence length="63" mass="6998">MGDRPEDFRGMSGSVVIADADDVWRFAGMVTLASEKNDLLNFIPAGKIAYYLNKMVLTEMVAR</sequence>
<dbReference type="EMBL" id="CP035088">
    <property type="protein sequence ID" value="QBZ92815.1"/>
    <property type="molecule type" value="Genomic_DNA"/>
</dbReference>
<proteinExistence type="predicted"/>
<dbReference type="OrthoDB" id="6938976at2"/>
<protein>
    <submittedName>
        <fullName evidence="1">Uncharacterized protein</fullName>
    </submittedName>
</protein>
<accession>A0A4P7PPU1</accession>
<evidence type="ECO:0000313" key="1">
    <source>
        <dbReference type="EMBL" id="QBZ92815.1"/>
    </source>
</evidence>
<dbReference type="KEGG" id="pvk:EPZ47_15345"/>
<reference evidence="1 2" key="1">
    <citation type="journal article" date="2019" name="Front. Microbiol.">
        <title>In silico and Genetic Analyses of Cyclic Lipopeptide Synthetic Gene Clusters in Pseudomonas sp. 11K1.</title>
        <authorList>
            <person name="Zhao H."/>
            <person name="Liu Y.P."/>
            <person name="Zhang L.Q."/>
        </authorList>
    </citation>
    <scope>NUCLEOTIDE SEQUENCE [LARGE SCALE GENOMIC DNA]</scope>
    <source>
        <strain evidence="1 2">11K1</strain>
    </source>
</reference>
<dbReference type="AlphaFoldDB" id="A0A4P7PPU1"/>
<name>A0A4P7PPU1_9PSED</name>
<gene>
    <name evidence="1" type="ORF">EPZ47_15345</name>
</gene>
<evidence type="ECO:0000313" key="2">
    <source>
        <dbReference type="Proteomes" id="UP000296468"/>
    </source>
</evidence>
<dbReference type="Proteomes" id="UP000296468">
    <property type="component" value="Chromosome"/>
</dbReference>